<keyword evidence="7" id="KW-1185">Reference proteome</keyword>
<dbReference type="Gene3D" id="3.40.10.10">
    <property type="entry name" value="DNA Methylphosphotriester Repair Domain"/>
    <property type="match status" value="1"/>
</dbReference>
<dbReference type="STRING" id="1122252.SAMN05660443_0209"/>
<dbReference type="InterPro" id="IPR035451">
    <property type="entry name" value="Ada-like_dom_sf"/>
</dbReference>
<dbReference type="SUPFAM" id="SSF56219">
    <property type="entry name" value="DNase I-like"/>
    <property type="match status" value="1"/>
</dbReference>
<organism evidence="6 7">
    <name type="scientific">Marinospirillum celere</name>
    <dbReference type="NCBI Taxonomy" id="1122252"/>
    <lineage>
        <taxon>Bacteria</taxon>
        <taxon>Pseudomonadati</taxon>
        <taxon>Pseudomonadota</taxon>
        <taxon>Gammaproteobacteria</taxon>
        <taxon>Oceanospirillales</taxon>
        <taxon>Oceanospirillaceae</taxon>
        <taxon>Marinospirillum</taxon>
    </lineage>
</organism>
<feature type="signal peptide" evidence="4">
    <location>
        <begin position="1"/>
        <end position="22"/>
    </location>
</feature>
<dbReference type="InterPro" id="IPR036691">
    <property type="entry name" value="Endo/exonu/phosph_ase_sf"/>
</dbReference>
<evidence type="ECO:0000256" key="3">
    <source>
        <dbReference type="ARBA" id="ARBA00022801"/>
    </source>
</evidence>
<dbReference type="Pfam" id="PF03372">
    <property type="entry name" value="Exo_endo_phos"/>
    <property type="match status" value="1"/>
</dbReference>
<dbReference type="CDD" id="cd10283">
    <property type="entry name" value="MnuA_DNase1-like"/>
    <property type="match status" value="1"/>
</dbReference>
<dbReference type="SMART" id="SM00476">
    <property type="entry name" value="DNaseIc"/>
    <property type="match status" value="1"/>
</dbReference>
<dbReference type="Proteomes" id="UP000199058">
    <property type="component" value="Unassembled WGS sequence"/>
</dbReference>
<dbReference type="OrthoDB" id="1201035at2"/>
<dbReference type="EMBL" id="FOLH01000001">
    <property type="protein sequence ID" value="SFB80067.1"/>
    <property type="molecule type" value="Genomic_DNA"/>
</dbReference>
<gene>
    <name evidence="6" type="ORF">SAMN05660443_0209</name>
</gene>
<sequence>MNTILKATTLFLIAIFGLTACLDDSSAGSSPSTDQGLVIASWNIERLGHGTNKNYEALGQIGAQFDLIAVQELMNREGAVRLHSALEDVTGESWSKIYSEPLGRSTYTEKYAFYWRDSRVDLHESTGQAMTYLDPDDLFAREPYSARFVDLTTNDIFVLATVHIVFGSSISDRTPEIKELSNYVQLLDEVYEGDPTILLGDFNLPPTHQAWSDLKEIGWQPLITEGATTLSGTRQDFANLYDNIWVHESFPITVNGAGIFNAPAFLGWDFQETRRHVSDHTPVIMMTHAAQLRGSNDAVQLSPAPGEERDTTGMIRGNRNSQIMHRPDCPSYDRVAEHNRTYFESVEEGERAGYRLAGNCP</sequence>
<keyword evidence="4" id="KW-0732">Signal</keyword>
<dbReference type="Gene3D" id="3.60.10.10">
    <property type="entry name" value="Endonuclease/exonuclease/phosphatase"/>
    <property type="match status" value="1"/>
</dbReference>
<name>A0A1I1DZ41_9GAMM</name>
<evidence type="ECO:0000256" key="2">
    <source>
        <dbReference type="ARBA" id="ARBA00022722"/>
    </source>
</evidence>
<comment type="similarity">
    <text evidence="1">Belongs to the DNase I family.</text>
</comment>
<keyword evidence="3" id="KW-0378">Hydrolase</keyword>
<feature type="chain" id="PRO_5011600401" evidence="4">
    <location>
        <begin position="23"/>
        <end position="361"/>
    </location>
</feature>
<protein>
    <submittedName>
        <fullName evidence="6">Exonuclease III</fullName>
    </submittedName>
</protein>
<dbReference type="SUPFAM" id="SSF57884">
    <property type="entry name" value="Ada DNA repair protein, N-terminal domain (N-Ada 10)"/>
    <property type="match status" value="1"/>
</dbReference>
<dbReference type="GO" id="GO:0006308">
    <property type="term" value="P:DNA catabolic process"/>
    <property type="evidence" value="ECO:0007669"/>
    <property type="project" value="InterPro"/>
</dbReference>
<accession>A0A1I1DZ41</accession>
<keyword evidence="2" id="KW-0540">Nuclease</keyword>
<dbReference type="AlphaFoldDB" id="A0A1I1DZ41"/>
<evidence type="ECO:0000256" key="4">
    <source>
        <dbReference type="SAM" id="SignalP"/>
    </source>
</evidence>
<dbReference type="GO" id="GO:0004536">
    <property type="term" value="F:DNA nuclease activity"/>
    <property type="evidence" value="ECO:0007669"/>
    <property type="project" value="InterPro"/>
</dbReference>
<reference evidence="6 7" key="1">
    <citation type="submission" date="2016-10" db="EMBL/GenBank/DDBJ databases">
        <authorList>
            <person name="de Groot N.N."/>
        </authorList>
    </citation>
    <scope>NUCLEOTIDE SEQUENCE [LARGE SCALE GENOMIC DNA]</scope>
    <source>
        <strain evidence="6 7">DSM 18438</strain>
    </source>
</reference>
<feature type="domain" description="Endonuclease/exonuclease/phosphatase" evidence="5">
    <location>
        <begin position="40"/>
        <end position="280"/>
    </location>
</feature>
<evidence type="ECO:0000259" key="5">
    <source>
        <dbReference type="Pfam" id="PF03372"/>
    </source>
</evidence>
<dbReference type="PANTHER" id="PTHR11371">
    <property type="entry name" value="DEOXYRIBONUCLEASE"/>
    <property type="match status" value="1"/>
</dbReference>
<evidence type="ECO:0000313" key="6">
    <source>
        <dbReference type="EMBL" id="SFB80067.1"/>
    </source>
</evidence>
<evidence type="ECO:0000313" key="7">
    <source>
        <dbReference type="Proteomes" id="UP000199058"/>
    </source>
</evidence>
<dbReference type="GO" id="GO:0004527">
    <property type="term" value="F:exonuclease activity"/>
    <property type="evidence" value="ECO:0007669"/>
    <property type="project" value="UniProtKB-KW"/>
</dbReference>
<dbReference type="InterPro" id="IPR016202">
    <property type="entry name" value="DNase_I"/>
</dbReference>
<dbReference type="PROSITE" id="PS51257">
    <property type="entry name" value="PROKAR_LIPOPROTEIN"/>
    <property type="match status" value="1"/>
</dbReference>
<proteinExistence type="inferred from homology"/>
<keyword evidence="6" id="KW-0269">Exonuclease</keyword>
<dbReference type="PANTHER" id="PTHR11371:SF31">
    <property type="entry name" value="EXTRACELLULAR NUCLEASE"/>
    <property type="match status" value="1"/>
</dbReference>
<evidence type="ECO:0000256" key="1">
    <source>
        <dbReference type="ARBA" id="ARBA00007359"/>
    </source>
</evidence>
<dbReference type="InterPro" id="IPR005135">
    <property type="entry name" value="Endo/exonuclease/phosphatase"/>
</dbReference>